<dbReference type="RefSeq" id="WP_066970455.1">
    <property type="nucleotide sequence ID" value="NZ_LWMT01000016.1"/>
</dbReference>
<sequence length="94" mass="10990">MTKSKIVYKNNKQKLITAPVLIPDYADCDAPRGEKKLTIEEIQDFSHKYMEKYRISDKQHDYFQTKKEVAIPVESWTLKSDTEMDNGETYPKGT</sequence>
<proteinExistence type="predicted"/>
<evidence type="ECO:0000313" key="3">
    <source>
        <dbReference type="Proteomes" id="UP000077066"/>
    </source>
</evidence>
<organism evidence="2 3">
    <name type="scientific">Methanobrevibacter filiformis</name>
    <dbReference type="NCBI Taxonomy" id="55758"/>
    <lineage>
        <taxon>Archaea</taxon>
        <taxon>Methanobacteriati</taxon>
        <taxon>Methanobacteriota</taxon>
        <taxon>Methanomada group</taxon>
        <taxon>Methanobacteria</taxon>
        <taxon>Methanobacteriales</taxon>
        <taxon>Methanobacteriaceae</taxon>
        <taxon>Methanobrevibacter</taxon>
    </lineage>
</organism>
<comment type="caution">
    <text evidence="2">The sequence shown here is derived from an EMBL/GenBank/DDBJ whole genome shotgun (WGS) entry which is preliminary data.</text>
</comment>
<accession>A0A166FAB3</accession>
<feature type="domain" description="Phage-like element PBSX protein XkdF" evidence="1">
    <location>
        <begin position="5"/>
        <end position="93"/>
    </location>
</feature>
<dbReference type="Pfam" id="PF14550">
    <property type="entry name" value="Peptidase_S78_2"/>
    <property type="match status" value="1"/>
</dbReference>
<dbReference type="Proteomes" id="UP000077066">
    <property type="component" value="Unassembled WGS sequence"/>
</dbReference>
<keyword evidence="3" id="KW-1185">Reference proteome</keyword>
<evidence type="ECO:0000313" key="2">
    <source>
        <dbReference type="EMBL" id="KZX17463.1"/>
    </source>
</evidence>
<reference evidence="2 3" key="1">
    <citation type="submission" date="2016-04" db="EMBL/GenBank/DDBJ databases">
        <title>Genome sequence of Methanobrevibacter filiformis DSM 11501.</title>
        <authorList>
            <person name="Poehlein A."/>
            <person name="Seedorf H."/>
            <person name="Daniel R."/>
        </authorList>
    </citation>
    <scope>NUCLEOTIDE SEQUENCE [LARGE SCALE GENOMIC DNA]</scope>
    <source>
        <strain evidence="2 3">DSM 11501</strain>
    </source>
</reference>
<dbReference type="PATRIC" id="fig|55758.3.peg.139"/>
<dbReference type="InterPro" id="IPR027924">
    <property type="entry name" value="XkdF"/>
</dbReference>
<dbReference type="AlphaFoldDB" id="A0A166FAB3"/>
<name>A0A166FAB3_9EURY</name>
<dbReference type="STRING" id="55758.MBFIL_01210"/>
<evidence type="ECO:0000259" key="1">
    <source>
        <dbReference type="Pfam" id="PF14550"/>
    </source>
</evidence>
<protein>
    <recommendedName>
        <fullName evidence="1">Phage-like element PBSX protein XkdF domain-containing protein</fullName>
    </recommendedName>
</protein>
<gene>
    <name evidence="2" type="ORF">MBFIL_01210</name>
</gene>
<dbReference type="OrthoDB" id="78454at2157"/>
<dbReference type="EMBL" id="LWMT01000016">
    <property type="protein sequence ID" value="KZX17463.1"/>
    <property type="molecule type" value="Genomic_DNA"/>
</dbReference>